<evidence type="ECO:0000313" key="5">
    <source>
        <dbReference type="Proteomes" id="UP000011680"/>
    </source>
</evidence>
<dbReference type="PATRIC" id="fig|1227457.3.peg.2443"/>
<feature type="compositionally biased region" description="Basic and acidic residues" evidence="1">
    <location>
        <begin position="39"/>
        <end position="48"/>
    </location>
</feature>
<keyword evidence="5" id="KW-1185">Reference proteome</keyword>
<evidence type="ECO:0000313" key="4">
    <source>
        <dbReference type="EMBL" id="EMA52040.1"/>
    </source>
</evidence>
<comment type="caution">
    <text evidence="4">The sequence shown here is derived from an EMBL/GenBank/DDBJ whole genome shotgun (WGS) entry which is preliminary data.</text>
</comment>
<dbReference type="InterPro" id="IPR010879">
    <property type="entry name" value="DUF1508"/>
</dbReference>
<dbReference type="SUPFAM" id="SSF160113">
    <property type="entry name" value="YegP-like"/>
    <property type="match status" value="1"/>
</dbReference>
<dbReference type="Pfam" id="PF07411">
    <property type="entry name" value="DUF1508"/>
    <property type="match status" value="1"/>
</dbReference>
<feature type="domain" description="Amphi-Trp" evidence="3">
    <location>
        <begin position="1"/>
        <end position="82"/>
    </location>
</feature>
<dbReference type="Pfam" id="PF20068">
    <property type="entry name" value="Amphi-Trp"/>
    <property type="match status" value="1"/>
</dbReference>
<sequence>MADETLFESERQRSRADIAGVLKSLATALENDGPVTLEDGERSVRIEPPEQPLFEIEVERDSEKRSVELELEWDERDEEGEDVSAATESEPVKSDGESTAEPAHSLGRFEVFQDRASEWRWRLVHRNGNIIATSGEGYTSKQNALKGMRSVMKNAPDATVVSE</sequence>
<feature type="compositionally biased region" description="Basic and acidic residues" evidence="1">
    <location>
        <begin position="57"/>
        <end position="68"/>
    </location>
</feature>
<gene>
    <name evidence="4" type="ORF">C451_12854</name>
</gene>
<feature type="compositionally biased region" description="Acidic residues" evidence="1">
    <location>
        <begin position="69"/>
        <end position="82"/>
    </location>
</feature>
<evidence type="ECO:0000259" key="3">
    <source>
        <dbReference type="Pfam" id="PF20068"/>
    </source>
</evidence>
<feature type="region of interest" description="Disordered" evidence="1">
    <location>
        <begin position="32"/>
        <end position="106"/>
    </location>
</feature>
<organism evidence="4 5">
    <name type="scientific">Halococcus thailandensis JCM 13552</name>
    <dbReference type="NCBI Taxonomy" id="1227457"/>
    <lineage>
        <taxon>Archaea</taxon>
        <taxon>Methanobacteriati</taxon>
        <taxon>Methanobacteriota</taxon>
        <taxon>Stenosarchaea group</taxon>
        <taxon>Halobacteria</taxon>
        <taxon>Halobacteriales</taxon>
        <taxon>Halococcaceae</taxon>
        <taxon>Halococcus</taxon>
    </lineage>
</organism>
<dbReference type="eggNOG" id="arCOG06550">
    <property type="taxonomic scope" value="Archaea"/>
</dbReference>
<feature type="domain" description="DUF1508" evidence="2">
    <location>
        <begin position="114"/>
        <end position="161"/>
    </location>
</feature>
<dbReference type="InterPro" id="IPR027598">
    <property type="entry name" value="Amphi-Trp_dom"/>
</dbReference>
<dbReference type="NCBIfam" id="TIGR04354">
    <property type="entry name" value="amphi-Trp"/>
    <property type="match status" value="1"/>
</dbReference>
<dbReference type="Proteomes" id="UP000011680">
    <property type="component" value="Unassembled WGS sequence"/>
</dbReference>
<dbReference type="OrthoDB" id="108721at2157"/>
<accession>M0N5U7</accession>
<dbReference type="InterPro" id="IPR036913">
    <property type="entry name" value="YegP-like_sf"/>
</dbReference>
<protein>
    <submittedName>
        <fullName evidence="4">Uncharacterized protein</fullName>
    </submittedName>
</protein>
<evidence type="ECO:0000256" key="1">
    <source>
        <dbReference type="SAM" id="MobiDB-lite"/>
    </source>
</evidence>
<dbReference type="Gene3D" id="2.30.29.80">
    <property type="match status" value="1"/>
</dbReference>
<evidence type="ECO:0000259" key="2">
    <source>
        <dbReference type="Pfam" id="PF07411"/>
    </source>
</evidence>
<reference evidence="4 5" key="1">
    <citation type="journal article" date="2014" name="PLoS Genet.">
        <title>Phylogenetically driven sequencing of extremely halophilic archaea reveals strategies for static and dynamic osmo-response.</title>
        <authorList>
            <person name="Becker E.A."/>
            <person name="Seitzer P.M."/>
            <person name="Tritt A."/>
            <person name="Larsen D."/>
            <person name="Krusor M."/>
            <person name="Yao A.I."/>
            <person name="Wu D."/>
            <person name="Madern D."/>
            <person name="Eisen J.A."/>
            <person name="Darling A.E."/>
            <person name="Facciotti M.T."/>
        </authorList>
    </citation>
    <scope>NUCLEOTIDE SEQUENCE [LARGE SCALE GENOMIC DNA]</scope>
    <source>
        <strain evidence="4 5">JCM 13552</strain>
    </source>
</reference>
<dbReference type="NCBIfam" id="NF041908">
    <property type="entry name" value="HVO_2922"/>
    <property type="match status" value="1"/>
</dbReference>
<name>M0N5U7_9EURY</name>
<dbReference type="AlphaFoldDB" id="M0N5U7"/>
<dbReference type="RefSeq" id="WP_007741065.1">
    <property type="nucleotide sequence ID" value="NZ_AOMF01000160.1"/>
</dbReference>
<proteinExistence type="predicted"/>
<dbReference type="EMBL" id="AOMF01000160">
    <property type="protein sequence ID" value="EMA52040.1"/>
    <property type="molecule type" value="Genomic_DNA"/>
</dbReference>
<dbReference type="STRING" id="1227457.C451_12854"/>